<dbReference type="Pfam" id="PF02538">
    <property type="entry name" value="Hydantoinase_B"/>
    <property type="match status" value="1"/>
</dbReference>
<dbReference type="GO" id="GO:0006749">
    <property type="term" value="P:glutathione metabolic process"/>
    <property type="evidence" value="ECO:0007669"/>
    <property type="project" value="TreeGrafter"/>
</dbReference>
<evidence type="ECO:0000313" key="2">
    <source>
        <dbReference type="EMBL" id="BAT59420.1"/>
    </source>
</evidence>
<reference evidence="2 3" key="1">
    <citation type="submission" date="2015-08" db="EMBL/GenBank/DDBJ databases">
        <title>Investigation of the bacterial diversity of lava forest soil.</title>
        <authorList>
            <person name="Lee J.S."/>
        </authorList>
    </citation>
    <scope>NUCLEOTIDE SEQUENCE [LARGE SCALE GENOMIC DNA]</scope>
    <source>
        <strain evidence="2 3">GJW-30</strain>
    </source>
</reference>
<keyword evidence="3" id="KW-1185">Reference proteome</keyword>
<dbReference type="InterPro" id="IPR045079">
    <property type="entry name" value="Oxoprolinase-like"/>
</dbReference>
<protein>
    <submittedName>
        <fullName evidence="2">Acetophenone carboxylase delta subunit</fullName>
        <ecNumber evidence="2">6.4.1.8</ecNumber>
    </submittedName>
</protein>
<dbReference type="InterPro" id="IPR003692">
    <property type="entry name" value="Hydantoinase_B"/>
</dbReference>
<accession>A0A0S3PU53</accession>
<dbReference type="KEGG" id="vgo:GJW-30_1_01953"/>
<dbReference type="AlphaFoldDB" id="A0A0S3PU53"/>
<name>A0A0S3PU53_9BRAD</name>
<evidence type="ECO:0000313" key="3">
    <source>
        <dbReference type="Proteomes" id="UP000236884"/>
    </source>
</evidence>
<dbReference type="EC" id="6.4.1.8" evidence="2"/>
<dbReference type="EMBL" id="AP014946">
    <property type="protein sequence ID" value="BAT59420.1"/>
    <property type="molecule type" value="Genomic_DNA"/>
</dbReference>
<sequence>MSGDQTKLAILANAIRAIANEMGAILVRSAFSTIVREARDCSTAILDASGNVVSQAEMIPIHNGGLSEAFRASVAQLDMSDIGPTSAILLNDPYAGGQHLNDFIIFQPVFSQGTLIGWVGNTAHHLDVGGGGAGINIDATELIQEGIVIPPLLIDVERDLFGGAIDRLIFANVRTAELGRGDFYAQVAANRTGIDRLQELAERHGHDLVTRAMAETLDYTERRMRAAIQTIPNGTWSGEAWIDADVRGDVPLKVVATVTVSDGSMVLDFTGTAPETRSMFNSSKSSSLAAAVSAVRCLLADKDIPANDACNRLIDIRMPEGTIVNPRPGRPVRARIAVSYRVLDAIHEALGKAIPERVPAQGFNSTTGLYLVQERPNGATRIYADVLGGGYGGAPRYDGAHALAGVLSSSRNTPIESIEQIHPHIRMLEYGLVPDSCGAGQWRGGLGFRRAIEVLEDNVVLSYYSEHFRYPARGKMGGGDAAKASLKVKRGAEVFDLPTTDIMTLQKGDIVVLTVGGGAGWGEAEKRAVDLVERDLEQGIISEDFARKHYPQAFRQARVA</sequence>
<evidence type="ECO:0000259" key="1">
    <source>
        <dbReference type="Pfam" id="PF02538"/>
    </source>
</evidence>
<dbReference type="GO" id="GO:0017168">
    <property type="term" value="F:5-oxoprolinase (ATP-hydrolyzing) activity"/>
    <property type="evidence" value="ECO:0007669"/>
    <property type="project" value="TreeGrafter"/>
</dbReference>
<keyword evidence="2" id="KW-0436">Ligase</keyword>
<gene>
    <name evidence="2" type="primary">apc4_3</name>
    <name evidence="2" type="ORF">GJW-30_1_01953</name>
</gene>
<dbReference type="GO" id="GO:0016874">
    <property type="term" value="F:ligase activity"/>
    <property type="evidence" value="ECO:0007669"/>
    <property type="project" value="UniProtKB-KW"/>
</dbReference>
<proteinExistence type="predicted"/>
<dbReference type="PANTHER" id="PTHR11365:SF23">
    <property type="entry name" value="HYPOTHETICAL 5-OXOPROLINASE (EUROFUNG)-RELATED"/>
    <property type="match status" value="1"/>
</dbReference>
<dbReference type="Proteomes" id="UP000236884">
    <property type="component" value="Chromosome"/>
</dbReference>
<dbReference type="GO" id="GO:0005829">
    <property type="term" value="C:cytosol"/>
    <property type="evidence" value="ECO:0007669"/>
    <property type="project" value="TreeGrafter"/>
</dbReference>
<dbReference type="PANTHER" id="PTHR11365">
    <property type="entry name" value="5-OXOPROLINASE RELATED"/>
    <property type="match status" value="1"/>
</dbReference>
<feature type="domain" description="Hydantoinase B/oxoprolinase" evidence="1">
    <location>
        <begin position="4"/>
        <end position="523"/>
    </location>
</feature>
<organism evidence="2 3">
    <name type="scientific">Variibacter gotjawalensis</name>
    <dbReference type="NCBI Taxonomy" id="1333996"/>
    <lineage>
        <taxon>Bacteria</taxon>
        <taxon>Pseudomonadati</taxon>
        <taxon>Pseudomonadota</taxon>
        <taxon>Alphaproteobacteria</taxon>
        <taxon>Hyphomicrobiales</taxon>
        <taxon>Nitrobacteraceae</taxon>
        <taxon>Variibacter</taxon>
    </lineage>
</organism>
<dbReference type="RefSeq" id="WP_157746722.1">
    <property type="nucleotide sequence ID" value="NZ_AP014946.1"/>
</dbReference>